<feature type="transmembrane region" description="Helical" evidence="7">
    <location>
        <begin position="177"/>
        <end position="195"/>
    </location>
</feature>
<evidence type="ECO:0000313" key="9">
    <source>
        <dbReference type="EMBL" id="CAA9226724.1"/>
    </source>
</evidence>
<accession>A0A6J4HKN5</accession>
<comment type="similarity">
    <text evidence="7">Belongs to the binding-protein-dependent transport system permease family.</text>
</comment>
<dbReference type="InterPro" id="IPR000515">
    <property type="entry name" value="MetI-like"/>
</dbReference>
<proteinExistence type="inferred from homology"/>
<keyword evidence="5 7" id="KW-1133">Transmembrane helix</keyword>
<dbReference type="CDD" id="cd06261">
    <property type="entry name" value="TM_PBP2"/>
    <property type="match status" value="1"/>
</dbReference>
<dbReference type="GO" id="GO:0005886">
    <property type="term" value="C:plasma membrane"/>
    <property type="evidence" value="ECO:0007669"/>
    <property type="project" value="UniProtKB-SubCell"/>
</dbReference>
<dbReference type="Pfam" id="PF00528">
    <property type="entry name" value="BPD_transp_1"/>
    <property type="match status" value="1"/>
</dbReference>
<evidence type="ECO:0000256" key="1">
    <source>
        <dbReference type="ARBA" id="ARBA00004651"/>
    </source>
</evidence>
<dbReference type="AlphaFoldDB" id="A0A6J4HKN5"/>
<evidence type="ECO:0000256" key="7">
    <source>
        <dbReference type="RuleBase" id="RU363032"/>
    </source>
</evidence>
<protein>
    <submittedName>
        <fullName evidence="9">Dipeptide transport system permease protein DppB</fullName>
    </submittedName>
</protein>
<dbReference type="SUPFAM" id="SSF161098">
    <property type="entry name" value="MetI-like"/>
    <property type="match status" value="1"/>
</dbReference>
<dbReference type="InterPro" id="IPR035906">
    <property type="entry name" value="MetI-like_sf"/>
</dbReference>
<comment type="subcellular location">
    <subcellularLocation>
        <location evidence="1 7">Cell membrane</location>
        <topology evidence="1 7">Multi-pass membrane protein</topology>
    </subcellularLocation>
</comment>
<feature type="transmembrane region" description="Helical" evidence="7">
    <location>
        <begin position="9"/>
        <end position="26"/>
    </location>
</feature>
<gene>
    <name evidence="9" type="ORF">AVDCRST_MAG10-969</name>
</gene>
<dbReference type="EMBL" id="CADCTB010000062">
    <property type="protein sequence ID" value="CAA9226724.1"/>
    <property type="molecule type" value="Genomic_DNA"/>
</dbReference>
<feature type="transmembrane region" description="Helical" evidence="7">
    <location>
        <begin position="105"/>
        <end position="126"/>
    </location>
</feature>
<feature type="transmembrane region" description="Helical" evidence="7">
    <location>
        <begin position="277"/>
        <end position="303"/>
    </location>
</feature>
<feature type="transmembrane region" description="Helical" evidence="7">
    <location>
        <begin position="138"/>
        <end position="165"/>
    </location>
</feature>
<name>A0A6J4HKN5_9ACTN</name>
<dbReference type="GO" id="GO:0071916">
    <property type="term" value="F:dipeptide transmembrane transporter activity"/>
    <property type="evidence" value="ECO:0007669"/>
    <property type="project" value="TreeGrafter"/>
</dbReference>
<evidence type="ECO:0000256" key="5">
    <source>
        <dbReference type="ARBA" id="ARBA00022989"/>
    </source>
</evidence>
<evidence type="ECO:0000256" key="2">
    <source>
        <dbReference type="ARBA" id="ARBA00022448"/>
    </source>
</evidence>
<keyword evidence="3" id="KW-1003">Cell membrane</keyword>
<reference evidence="9" key="1">
    <citation type="submission" date="2020-02" db="EMBL/GenBank/DDBJ databases">
        <authorList>
            <person name="Meier V. D."/>
        </authorList>
    </citation>
    <scope>NUCLEOTIDE SEQUENCE</scope>
    <source>
        <strain evidence="9">AVDCRST_MAG10</strain>
    </source>
</reference>
<dbReference type="Gene3D" id="1.10.3720.10">
    <property type="entry name" value="MetI-like"/>
    <property type="match status" value="1"/>
</dbReference>
<keyword evidence="2 7" id="KW-0813">Transport</keyword>
<sequence length="313" mass="33254">MRAYVARRLLLLIPTLIGMSILTFGVSNLTPGDPAFAFASRLASRPATPDEVAEARKDLGLEGGLVPRYFRWAGRALQGDLGISFSTRLPVRPELVERARFTLQLAVPAALLSLLIAIPVGIVSAVRRNRLTDQVLRVVTLAGASVPSFWLALLLIVVLAVKWGLVPSAGRGGAESYLLPVLTLAMAPAAVLARFTRSAVLETLSSDYVVTARAKGAREAVVVGRHALRNALVPLVTAMGTSLGALIGGAAVVETVFVWPGIGRLLVEAILQRDYPVIAGIVLYSGAVFAVISLVVDLLYAVIDPRIRLVAER</sequence>
<feature type="transmembrane region" description="Helical" evidence="7">
    <location>
        <begin position="232"/>
        <end position="257"/>
    </location>
</feature>
<evidence type="ECO:0000259" key="8">
    <source>
        <dbReference type="PROSITE" id="PS50928"/>
    </source>
</evidence>
<organism evidence="9">
    <name type="scientific">uncultured Acidimicrobiales bacterium</name>
    <dbReference type="NCBI Taxonomy" id="310071"/>
    <lineage>
        <taxon>Bacteria</taxon>
        <taxon>Bacillati</taxon>
        <taxon>Actinomycetota</taxon>
        <taxon>Acidimicrobiia</taxon>
        <taxon>Acidimicrobiales</taxon>
        <taxon>environmental samples</taxon>
    </lineage>
</organism>
<feature type="domain" description="ABC transmembrane type-1" evidence="8">
    <location>
        <begin position="99"/>
        <end position="300"/>
    </location>
</feature>
<dbReference type="PROSITE" id="PS50928">
    <property type="entry name" value="ABC_TM1"/>
    <property type="match status" value="1"/>
</dbReference>
<evidence type="ECO:0000256" key="3">
    <source>
        <dbReference type="ARBA" id="ARBA00022475"/>
    </source>
</evidence>
<dbReference type="PANTHER" id="PTHR43163:SF6">
    <property type="entry name" value="DIPEPTIDE TRANSPORT SYSTEM PERMEASE PROTEIN DPPB-RELATED"/>
    <property type="match status" value="1"/>
</dbReference>
<keyword evidence="4 7" id="KW-0812">Transmembrane</keyword>
<dbReference type="PANTHER" id="PTHR43163">
    <property type="entry name" value="DIPEPTIDE TRANSPORT SYSTEM PERMEASE PROTEIN DPPB-RELATED"/>
    <property type="match status" value="1"/>
</dbReference>
<evidence type="ECO:0000256" key="6">
    <source>
        <dbReference type="ARBA" id="ARBA00023136"/>
    </source>
</evidence>
<keyword evidence="6 7" id="KW-0472">Membrane</keyword>
<evidence type="ECO:0000256" key="4">
    <source>
        <dbReference type="ARBA" id="ARBA00022692"/>
    </source>
</evidence>